<sequence length="110" mass="12055">MMKLNLFATKLEENHTYIIKNIVKRIAAQDDYVRVNYRIDKISNATSVSYRTTVGGTYIASGEISSKGNHTTKHINATYIDKGERILCTMSLNPAPSGVGSHASGYVSGK</sequence>
<evidence type="ECO:0000313" key="1">
    <source>
        <dbReference type="EMBL" id="MCQ5154189.1"/>
    </source>
</evidence>
<accession>A0AAW5KKU9</accession>
<dbReference type="AlphaFoldDB" id="A0AAW5KKU9"/>
<dbReference type="RefSeq" id="WP_256322524.1">
    <property type="nucleotide sequence ID" value="NZ_JANGCN010000041.1"/>
</dbReference>
<protein>
    <submittedName>
        <fullName evidence="1">Uncharacterized protein</fullName>
    </submittedName>
</protein>
<proteinExistence type="predicted"/>
<comment type="caution">
    <text evidence="1">The sequence shown here is derived from an EMBL/GenBank/DDBJ whole genome shotgun (WGS) entry which is preliminary data.</text>
</comment>
<reference evidence="1" key="1">
    <citation type="submission" date="2022-06" db="EMBL/GenBank/DDBJ databases">
        <title>Isolation of gut microbiota from human fecal samples.</title>
        <authorList>
            <person name="Pamer E.G."/>
            <person name="Barat B."/>
            <person name="Waligurski E."/>
            <person name="Medina S."/>
            <person name="Paddock L."/>
            <person name="Mostad J."/>
        </authorList>
    </citation>
    <scope>NUCLEOTIDE SEQUENCE</scope>
    <source>
        <strain evidence="1">DFI.5.57</strain>
    </source>
</reference>
<dbReference type="EMBL" id="JANGCN010000041">
    <property type="protein sequence ID" value="MCQ5154189.1"/>
    <property type="molecule type" value="Genomic_DNA"/>
</dbReference>
<dbReference type="Proteomes" id="UP001206236">
    <property type="component" value="Unassembled WGS sequence"/>
</dbReference>
<organism evidence="1 2">
    <name type="scientific">Ruminococcus bicirculans</name>
    <name type="common">ex Wegman et al. 2014</name>
    <dbReference type="NCBI Taxonomy" id="1160721"/>
    <lineage>
        <taxon>Bacteria</taxon>
        <taxon>Bacillati</taxon>
        <taxon>Bacillota</taxon>
        <taxon>Clostridia</taxon>
        <taxon>Eubacteriales</taxon>
        <taxon>Oscillospiraceae</taxon>
        <taxon>Ruminococcus</taxon>
    </lineage>
</organism>
<name>A0AAW5KKU9_9FIRM</name>
<gene>
    <name evidence="1" type="ORF">NE632_12875</name>
</gene>
<evidence type="ECO:0000313" key="2">
    <source>
        <dbReference type="Proteomes" id="UP001206236"/>
    </source>
</evidence>